<gene>
    <name evidence="2" type="ORF">Cni_G13762</name>
</gene>
<dbReference type="InterPro" id="IPR008906">
    <property type="entry name" value="HATC_C_dom"/>
</dbReference>
<protein>
    <submittedName>
        <fullName evidence="2">Zinc finger BED domain-containing protein RICESLEEPER 1-like</fullName>
    </submittedName>
</protein>
<dbReference type="GO" id="GO:0046983">
    <property type="term" value="F:protein dimerization activity"/>
    <property type="evidence" value="ECO:0007669"/>
    <property type="project" value="InterPro"/>
</dbReference>
<keyword evidence="3" id="KW-1185">Reference proteome</keyword>
<dbReference type="InterPro" id="IPR012337">
    <property type="entry name" value="RNaseH-like_sf"/>
</dbReference>
<dbReference type="PANTHER" id="PTHR23272">
    <property type="entry name" value="BED FINGER-RELATED"/>
    <property type="match status" value="1"/>
</dbReference>
<sequence>MVDTCNEARVLLAVASDDTEARVLFAFASALDPCEKFGYMEDALQYIYGDEKGKDLFDGVKIAMSQLFEEFKKKLQSNPSFSLITQPTSVSTGEGMEQRGLLKQRIKHKMVESGTVGDRKTKLDMYLNEATYEDDKGDFDLLKWWKLNSERFLVLSSMSRDILAIPVSIVASESAFSTSGRVLDPFRSSKVVEAPICTQDWLRQSHEHIRVEEDLEMIEKL</sequence>
<evidence type="ECO:0000313" key="3">
    <source>
        <dbReference type="Proteomes" id="UP001327560"/>
    </source>
</evidence>
<dbReference type="AlphaFoldDB" id="A0AAQ3QBS8"/>
<proteinExistence type="predicted"/>
<accession>A0AAQ3QBS8</accession>
<evidence type="ECO:0000313" key="2">
    <source>
        <dbReference type="EMBL" id="WOL05039.1"/>
    </source>
</evidence>
<organism evidence="2 3">
    <name type="scientific">Canna indica</name>
    <name type="common">Indian-shot</name>
    <dbReference type="NCBI Taxonomy" id="4628"/>
    <lineage>
        <taxon>Eukaryota</taxon>
        <taxon>Viridiplantae</taxon>
        <taxon>Streptophyta</taxon>
        <taxon>Embryophyta</taxon>
        <taxon>Tracheophyta</taxon>
        <taxon>Spermatophyta</taxon>
        <taxon>Magnoliopsida</taxon>
        <taxon>Liliopsida</taxon>
        <taxon>Zingiberales</taxon>
        <taxon>Cannaceae</taxon>
        <taxon>Canna</taxon>
    </lineage>
</organism>
<feature type="domain" description="HAT C-terminal dimerisation" evidence="1">
    <location>
        <begin position="123"/>
        <end position="202"/>
    </location>
</feature>
<name>A0AAQ3QBS8_9LILI</name>
<dbReference type="Pfam" id="PF05699">
    <property type="entry name" value="Dimer_Tnp_hAT"/>
    <property type="match status" value="1"/>
</dbReference>
<dbReference type="SUPFAM" id="SSF53098">
    <property type="entry name" value="Ribonuclease H-like"/>
    <property type="match status" value="1"/>
</dbReference>
<evidence type="ECO:0000259" key="1">
    <source>
        <dbReference type="Pfam" id="PF05699"/>
    </source>
</evidence>
<dbReference type="Proteomes" id="UP001327560">
    <property type="component" value="Chromosome 4"/>
</dbReference>
<dbReference type="EMBL" id="CP136893">
    <property type="protein sequence ID" value="WOL05039.1"/>
    <property type="molecule type" value="Genomic_DNA"/>
</dbReference>
<reference evidence="2 3" key="1">
    <citation type="submission" date="2023-10" db="EMBL/GenBank/DDBJ databases">
        <title>Chromosome-scale genome assembly provides insights into flower coloration mechanisms of Canna indica.</title>
        <authorList>
            <person name="Li C."/>
        </authorList>
    </citation>
    <scope>NUCLEOTIDE SEQUENCE [LARGE SCALE GENOMIC DNA]</scope>
    <source>
        <tissue evidence="2">Flower</tissue>
    </source>
</reference>
<dbReference type="PANTHER" id="PTHR23272:SF161">
    <property type="entry name" value="ZINC FINGER BED DOMAIN-CONTAINING PROTEIN RICESLEEPER 1-LIKE"/>
    <property type="match status" value="1"/>
</dbReference>